<protein>
    <submittedName>
        <fullName evidence="2">Uncharacterized protein</fullName>
    </submittedName>
</protein>
<dbReference type="Pfam" id="PF13620">
    <property type="entry name" value="CarboxypepD_reg"/>
    <property type="match status" value="1"/>
</dbReference>
<name>A0A507Z9F0_9FLAO</name>
<dbReference type="Gene3D" id="1.25.40.10">
    <property type="entry name" value="Tetratricopeptide repeat domain"/>
    <property type="match status" value="1"/>
</dbReference>
<dbReference type="InterPro" id="IPR011659">
    <property type="entry name" value="WD40"/>
</dbReference>
<evidence type="ECO:0000256" key="1">
    <source>
        <dbReference type="SAM" id="SignalP"/>
    </source>
</evidence>
<dbReference type="AlphaFoldDB" id="A0A507Z9F0"/>
<proteinExistence type="predicted"/>
<dbReference type="SUPFAM" id="SSF49478">
    <property type="entry name" value="Cna protein B-type domain"/>
    <property type="match status" value="1"/>
</dbReference>
<keyword evidence="3" id="KW-1185">Reference proteome</keyword>
<dbReference type="Proteomes" id="UP000317169">
    <property type="component" value="Unassembled WGS sequence"/>
</dbReference>
<evidence type="ECO:0000313" key="2">
    <source>
        <dbReference type="EMBL" id="TQD33371.1"/>
    </source>
</evidence>
<feature type="signal peptide" evidence="1">
    <location>
        <begin position="1"/>
        <end position="20"/>
    </location>
</feature>
<keyword evidence="1" id="KW-0732">Signal</keyword>
<comment type="caution">
    <text evidence="2">The sequence shown here is derived from an EMBL/GenBank/DDBJ whole genome shotgun (WGS) entry which is preliminary data.</text>
</comment>
<dbReference type="Pfam" id="PF07676">
    <property type="entry name" value="PD40"/>
    <property type="match status" value="3"/>
</dbReference>
<evidence type="ECO:0000313" key="3">
    <source>
        <dbReference type="Proteomes" id="UP000317169"/>
    </source>
</evidence>
<dbReference type="SUPFAM" id="SSF48452">
    <property type="entry name" value="TPR-like"/>
    <property type="match status" value="1"/>
</dbReference>
<dbReference type="Gene3D" id="2.120.10.30">
    <property type="entry name" value="TolB, C-terminal domain"/>
    <property type="match status" value="1"/>
</dbReference>
<dbReference type="InterPro" id="IPR011042">
    <property type="entry name" value="6-blade_b-propeller_TolB-like"/>
</dbReference>
<dbReference type="RefSeq" id="WP_141422779.1">
    <property type="nucleotide sequence ID" value="NZ_VIAR01000022.1"/>
</dbReference>
<dbReference type="EMBL" id="VIAR01000022">
    <property type="protein sequence ID" value="TQD33371.1"/>
    <property type="molecule type" value="Genomic_DNA"/>
</dbReference>
<feature type="chain" id="PRO_5021404230" evidence="1">
    <location>
        <begin position="21"/>
        <end position="516"/>
    </location>
</feature>
<dbReference type="OrthoDB" id="9809364at2"/>
<sequence length="516" mass="57836">MKKRYYIVPLLFLFGAGVFAQNKDTEKADKYFERLEYVKAIEEYEDLVEDGDATPYVYKQLGEAYYKQYNTQQAARYYKMYLDQAADADAQVYYRYAQSLKANKDYQGAKAAMQDFANHAPQDSRAQAFKSNQDYLNKLLNAEPKFTVDAFDFNSDNSDFGAYAIGNTLYFVSARNQSRRTYGWNEQPTLDVFEADKVDNTYQNIRLIEGDVNSKFHEGPISITQDGQTMYFTRNDYLDGNYEKDSKGVNQLKIYKAKLINGEWDDIQSLPFNNSEYSTGHTALSPDGKTLYFSSDMPGGQGDSDLYKVMVNEDGTYGEPQNLGSAINTPGKENFPFVDSEGRLYFSSDGHLGLGGLDVFYVADSGEVKNMGKPINSSGDDFSYSFDNNSQKGFVSSNRSGLAENVANDNIYQVVQIQPLKEVEVMAMVINAETGDPVNGASVVVYDDQEEEVATAMTNSSGGTNFTLPGKKGYMLQVNADEYESNGAPVEKEEGQARVTIELEPIEKMIQEEEIV</sequence>
<dbReference type="InterPro" id="IPR011990">
    <property type="entry name" value="TPR-like_helical_dom_sf"/>
</dbReference>
<dbReference type="Gene3D" id="2.60.40.1120">
    <property type="entry name" value="Carboxypeptidase-like, regulatory domain"/>
    <property type="match status" value="1"/>
</dbReference>
<feature type="non-terminal residue" evidence="2">
    <location>
        <position position="516"/>
    </location>
</feature>
<organism evidence="2 3">
    <name type="scientific">Haloflavibacter putidus</name>
    <dbReference type="NCBI Taxonomy" id="2576776"/>
    <lineage>
        <taxon>Bacteria</taxon>
        <taxon>Pseudomonadati</taxon>
        <taxon>Bacteroidota</taxon>
        <taxon>Flavobacteriia</taxon>
        <taxon>Flavobacteriales</taxon>
        <taxon>Flavobacteriaceae</taxon>
        <taxon>Haloflavibacter</taxon>
    </lineage>
</organism>
<gene>
    <name evidence="2" type="ORF">FKR84_13135</name>
</gene>
<accession>A0A507Z9F0</accession>
<dbReference type="SUPFAM" id="SSF82171">
    <property type="entry name" value="DPP6 N-terminal domain-like"/>
    <property type="match status" value="1"/>
</dbReference>
<reference evidence="2 3" key="1">
    <citation type="submission" date="2019-06" db="EMBL/GenBank/DDBJ databases">
        <title>Flavibacter putida gen. nov., sp. nov., a novel marine bacterium of the family Flavobacteriaceae isolated from coastal seawater.</title>
        <authorList>
            <person name="Feng X."/>
        </authorList>
    </citation>
    <scope>NUCLEOTIDE SEQUENCE [LARGE SCALE GENOMIC DNA]</scope>
    <source>
        <strain evidence="2 3">PLHSN227</strain>
    </source>
</reference>